<feature type="region of interest" description="Disordered" evidence="7">
    <location>
        <begin position="192"/>
        <end position="213"/>
    </location>
</feature>
<evidence type="ECO:0000313" key="9">
    <source>
        <dbReference type="EMBL" id="TRX93815.1"/>
    </source>
</evidence>
<feature type="compositionally biased region" description="Basic and acidic residues" evidence="7">
    <location>
        <begin position="563"/>
        <end position="580"/>
    </location>
</feature>
<dbReference type="Gene3D" id="6.10.20.40">
    <property type="entry name" value="TEA/ATTS domain"/>
    <property type="match status" value="1"/>
</dbReference>
<evidence type="ECO:0000256" key="5">
    <source>
        <dbReference type="ARBA" id="ARBA00023242"/>
    </source>
</evidence>
<proteinExistence type="inferred from homology"/>
<feature type="compositionally biased region" description="Basic and acidic residues" evidence="7">
    <location>
        <begin position="899"/>
        <end position="909"/>
    </location>
</feature>
<evidence type="ECO:0000259" key="8">
    <source>
        <dbReference type="PROSITE" id="PS51088"/>
    </source>
</evidence>
<evidence type="ECO:0000256" key="7">
    <source>
        <dbReference type="SAM" id="MobiDB-lite"/>
    </source>
</evidence>
<sequence>MQLTRPVLPSQRFLPASDFAYERQHEGAAPARQPLSESTGNIQAHSLTASAGLCYSQLSLSPPLHPIPTPPILPTQALASSYGTSLRGGRSLQRHVSLQELSMGNSRGRKNPIYHHKNFADYRNKVMQKELDKEQPVWPDWLEDAFLDALLLIPQLGRKKFSSKTILYGRNMLITEYLWIYHWTLHPPKKGERIPCGKQREKTKQNPGHPMFRSRKQVSSHIQVLKGFFPTLSTFHFIFPRQKDGLDDDKKLLKEEEDTESFKNNRVLISIADGRLPDERPNYEYFSRLLNAENDVFIRPKQCWIFVSSSKINIKEKHVTSEDGTTKKQVVANHPDGLSLTEADYPHLKLNESKEYKDLPRQGNRPTVLLHEYTRTLAQKESSSVKEIAGRWDVRFPELREKLTAALDDTQPSDERTSRCVVGPCDTFHFETVLDLHSTSKFPPGSDLNGLVEFTISRPDLHNHSWRSRTCVIKPDELYMSDVENEYWDESSMIDVIPSHRVGCTETGRCDCTARGSRDTISIPFPANSWANTFIKLAPFVTAERDRKERERVTRAAASLSGRAEREAARMKKENEESSSHSKTRGLSPKDLLAQVAMYQEVWSAPQSEVASRGNGDDSSSKRSRGKWTRRAVILWTFVPVHDVTDEKGKTTVVPPGTNWRFLTKIDPTSSYHQQQAYISGSSTALSRDNIMSPNPGYVQHMNAAMHENFSAAYDAGPTNTFTLPSQAQVHNHPHLHHINTQHQLTGYGDMLDGFSNGLTTPPPSATLHSNFPHNFEENGTTIDSGHTLHHHLSFMSDGTSGTSTTDHSNVGLLGTHDLSPAEPFLSGLEVPDYMPNFATPTHALSNLTAPYMDNNHATTDIGGVSWADTGALAATSAIEPQWAAIATAATNHTHHHGDHSGNETHTDLSPDGQHQDAWTAWPIADFNDVSPDYSRRTSDSLFEEGLGDIQSGTIPFALRETAPPLAGRKRSRTESVGLDDDDECERYPVHSIRKLAHHPASIYAGQGESEASGSAAPTAVMDEASGGFL</sequence>
<dbReference type="GO" id="GO:0000978">
    <property type="term" value="F:RNA polymerase II cis-regulatory region sequence-specific DNA binding"/>
    <property type="evidence" value="ECO:0007669"/>
    <property type="project" value="TreeGrafter"/>
</dbReference>
<evidence type="ECO:0000256" key="6">
    <source>
        <dbReference type="PROSITE-ProRule" id="PRU00505"/>
    </source>
</evidence>
<feature type="region of interest" description="Disordered" evidence="7">
    <location>
        <begin position="546"/>
        <end position="587"/>
    </location>
</feature>
<protein>
    <recommendedName>
        <fullName evidence="8">TEA domain-containing protein</fullName>
    </recommendedName>
</protein>
<keyword evidence="4" id="KW-0804">Transcription</keyword>
<reference evidence="10" key="1">
    <citation type="submission" date="2019-06" db="EMBL/GenBank/DDBJ databases">
        <title>Draft genome sequence of the griseofulvin-producing fungus Xylaria cubensis strain G536.</title>
        <authorList>
            <person name="Mead M.E."/>
            <person name="Raja H.A."/>
            <person name="Steenwyk J.L."/>
            <person name="Knowles S.L."/>
            <person name="Oberlies N.H."/>
            <person name="Rokas A."/>
        </authorList>
    </citation>
    <scope>NUCLEOTIDE SEQUENCE [LARGE SCALE GENOMIC DNA]</scope>
    <source>
        <strain evidence="10">G536</strain>
    </source>
</reference>
<gene>
    <name evidence="9" type="ORF">FHL15_005197</name>
</gene>
<name>A0A553I0V6_9PEZI</name>
<dbReference type="AlphaFoldDB" id="A0A553I0V6"/>
<feature type="domain" description="TEA" evidence="8">
    <location>
        <begin position="131"/>
        <end position="232"/>
    </location>
</feature>
<keyword evidence="5" id="KW-0539">Nucleus</keyword>
<dbReference type="PANTHER" id="PTHR11834">
    <property type="entry name" value="TRANSCRIPTIONAL ENHANCER FACTOR TEF RELATED"/>
    <property type="match status" value="1"/>
</dbReference>
<feature type="DNA-binding region" description="TEA" evidence="6">
    <location>
        <begin position="131"/>
        <end position="232"/>
    </location>
</feature>
<accession>A0A553I0V6</accession>
<feature type="compositionally biased region" description="Basic and acidic residues" evidence="7">
    <location>
        <begin position="192"/>
        <end position="204"/>
    </location>
</feature>
<dbReference type="PANTHER" id="PTHR11834:SF0">
    <property type="entry name" value="PROTEIN SCALLOPED"/>
    <property type="match status" value="1"/>
</dbReference>
<dbReference type="STRING" id="2512241.A0A553I0V6"/>
<keyword evidence="3" id="KW-0805">Transcription regulation</keyword>
<feature type="region of interest" description="Disordered" evidence="7">
    <location>
        <begin position="960"/>
        <end position="983"/>
    </location>
</feature>
<dbReference type="GO" id="GO:0005667">
    <property type="term" value="C:transcription regulator complex"/>
    <property type="evidence" value="ECO:0007669"/>
    <property type="project" value="TreeGrafter"/>
</dbReference>
<evidence type="ECO:0000313" key="10">
    <source>
        <dbReference type="Proteomes" id="UP000319160"/>
    </source>
</evidence>
<comment type="caution">
    <text evidence="9">The sequence shown here is derived from an EMBL/GenBank/DDBJ whole genome shotgun (WGS) entry which is preliminary data.</text>
</comment>
<dbReference type="Pfam" id="PF01285">
    <property type="entry name" value="TEA"/>
    <property type="match status" value="1"/>
</dbReference>
<dbReference type="GO" id="GO:0005634">
    <property type="term" value="C:nucleus"/>
    <property type="evidence" value="ECO:0007669"/>
    <property type="project" value="UniProtKB-SubCell"/>
</dbReference>
<dbReference type="InterPro" id="IPR050937">
    <property type="entry name" value="TEC1_TEAD_TF"/>
</dbReference>
<evidence type="ECO:0000256" key="3">
    <source>
        <dbReference type="ARBA" id="ARBA00023015"/>
    </source>
</evidence>
<evidence type="ECO:0000256" key="1">
    <source>
        <dbReference type="ARBA" id="ARBA00004123"/>
    </source>
</evidence>
<organism evidence="9 10">
    <name type="scientific">Xylaria flabelliformis</name>
    <dbReference type="NCBI Taxonomy" id="2512241"/>
    <lineage>
        <taxon>Eukaryota</taxon>
        <taxon>Fungi</taxon>
        <taxon>Dikarya</taxon>
        <taxon>Ascomycota</taxon>
        <taxon>Pezizomycotina</taxon>
        <taxon>Sordariomycetes</taxon>
        <taxon>Xylariomycetidae</taxon>
        <taxon>Xylariales</taxon>
        <taxon>Xylariaceae</taxon>
        <taxon>Xylaria</taxon>
    </lineage>
</organism>
<evidence type="ECO:0000256" key="4">
    <source>
        <dbReference type="ARBA" id="ARBA00023163"/>
    </source>
</evidence>
<feature type="region of interest" description="Disordered" evidence="7">
    <location>
        <begin position="891"/>
        <end position="914"/>
    </location>
</feature>
<comment type="subcellular location">
    <subcellularLocation>
        <location evidence="1">Nucleus</location>
    </subcellularLocation>
</comment>
<dbReference type="GO" id="GO:0000981">
    <property type="term" value="F:DNA-binding transcription factor activity, RNA polymerase II-specific"/>
    <property type="evidence" value="ECO:0007669"/>
    <property type="project" value="TreeGrafter"/>
</dbReference>
<feature type="region of interest" description="Disordered" evidence="7">
    <location>
        <begin position="605"/>
        <end position="625"/>
    </location>
</feature>
<dbReference type="Proteomes" id="UP000319160">
    <property type="component" value="Unassembled WGS sequence"/>
</dbReference>
<dbReference type="PROSITE" id="PS51088">
    <property type="entry name" value="TEA_2"/>
    <property type="match status" value="1"/>
</dbReference>
<dbReference type="OrthoDB" id="10006572at2759"/>
<dbReference type="EMBL" id="VFLP01000026">
    <property type="protein sequence ID" value="TRX93815.1"/>
    <property type="molecule type" value="Genomic_DNA"/>
</dbReference>
<keyword evidence="10" id="KW-1185">Reference proteome</keyword>
<dbReference type="InterPro" id="IPR038096">
    <property type="entry name" value="TEA/ATTS_sf"/>
</dbReference>
<dbReference type="SMART" id="SM00426">
    <property type="entry name" value="TEA"/>
    <property type="match status" value="1"/>
</dbReference>
<evidence type="ECO:0000256" key="2">
    <source>
        <dbReference type="ARBA" id="ARBA00008421"/>
    </source>
</evidence>
<dbReference type="InterPro" id="IPR000818">
    <property type="entry name" value="TEA/ATTS_dom"/>
</dbReference>
<comment type="similarity">
    <text evidence="2">Belongs to the TEC1 family.</text>
</comment>